<dbReference type="Proteomes" id="UP000095746">
    <property type="component" value="Unassembled WGS sequence"/>
</dbReference>
<organism evidence="2 3">
    <name type="scientific">Flavonifractor plautii</name>
    <name type="common">Fusobacterium plautii</name>
    <dbReference type="NCBI Taxonomy" id="292800"/>
    <lineage>
        <taxon>Bacteria</taxon>
        <taxon>Bacillati</taxon>
        <taxon>Bacillota</taxon>
        <taxon>Clostridia</taxon>
        <taxon>Eubacteriales</taxon>
        <taxon>Oscillospiraceae</taxon>
        <taxon>Flavonifractor</taxon>
    </lineage>
</organism>
<sequence length="62" mass="6735">MRSPTATSSTGTSTSAPSRSTMAVLGARSIRRVMAWLVLPLERVSSHLPRVIRVRIMPADSK</sequence>
<protein>
    <submittedName>
        <fullName evidence="2">Uncharacterized protein</fullName>
    </submittedName>
</protein>
<evidence type="ECO:0000256" key="1">
    <source>
        <dbReference type="SAM" id="MobiDB-lite"/>
    </source>
</evidence>
<proteinExistence type="predicted"/>
<evidence type="ECO:0000313" key="3">
    <source>
        <dbReference type="Proteomes" id="UP000095746"/>
    </source>
</evidence>
<evidence type="ECO:0000313" key="2">
    <source>
        <dbReference type="EMBL" id="CUQ45104.1"/>
    </source>
</evidence>
<feature type="compositionally biased region" description="Low complexity" evidence="1">
    <location>
        <begin position="1"/>
        <end position="21"/>
    </location>
</feature>
<feature type="region of interest" description="Disordered" evidence="1">
    <location>
        <begin position="1"/>
        <end position="22"/>
    </location>
</feature>
<dbReference type="EMBL" id="CYZT01001193">
    <property type="protein sequence ID" value="CUQ45104.1"/>
    <property type="molecule type" value="Genomic_DNA"/>
</dbReference>
<reference evidence="2 3" key="1">
    <citation type="submission" date="2015-09" db="EMBL/GenBank/DDBJ databases">
        <authorList>
            <consortium name="Pathogen Informatics"/>
        </authorList>
    </citation>
    <scope>NUCLEOTIDE SEQUENCE [LARGE SCALE GENOMIC DNA]</scope>
    <source>
        <strain evidence="2 3">2789STDY5608854</strain>
    </source>
</reference>
<dbReference type="AlphaFoldDB" id="A0A174WCU5"/>
<gene>
    <name evidence="2" type="ORF">ERS852411_04418</name>
</gene>
<name>A0A174WCU5_FLAPL</name>
<accession>A0A174WCU5</accession>